<name>A0A914QL48_9BILA</name>
<evidence type="ECO:0000313" key="4">
    <source>
        <dbReference type="Proteomes" id="UP000887578"/>
    </source>
</evidence>
<dbReference type="AlphaFoldDB" id="A0A914QL48"/>
<evidence type="ECO:0000256" key="1">
    <source>
        <dbReference type="ARBA" id="ARBA00010394"/>
    </source>
</evidence>
<dbReference type="InterPro" id="IPR016024">
    <property type="entry name" value="ARM-type_fold"/>
</dbReference>
<evidence type="ECO:0000256" key="2">
    <source>
        <dbReference type="ARBA" id="ARBA00022448"/>
    </source>
</evidence>
<dbReference type="InterPro" id="IPR011989">
    <property type="entry name" value="ARM-like"/>
</dbReference>
<dbReference type="Proteomes" id="UP000887578">
    <property type="component" value="Unplaced"/>
</dbReference>
<dbReference type="SUPFAM" id="SSF48371">
    <property type="entry name" value="ARM repeat"/>
    <property type="match status" value="1"/>
</dbReference>
<reference evidence="5" key="1">
    <citation type="submission" date="2022-11" db="UniProtKB">
        <authorList>
            <consortium name="WormBaseParasite"/>
        </authorList>
    </citation>
    <scope>IDENTIFICATION</scope>
</reference>
<sequence length="136" mass="15515">MLTGIVPNVVKNIFHEKFVIKDAASLATCYIISSSNEAQISDLIDANVVNGLCHFFKLTETEDRYVIAVLEGLRKILKKAEKRVNEVYESLDECDGIKVLERLKYRRNKSIGDQSEEILQILEKVMPKEDQVKSEL</sequence>
<proteinExistence type="inferred from homology"/>
<dbReference type="Gene3D" id="1.25.10.10">
    <property type="entry name" value="Leucine-rich Repeat Variant"/>
    <property type="match status" value="1"/>
</dbReference>
<accession>A0A914QL48</accession>
<keyword evidence="2" id="KW-0813">Transport</keyword>
<dbReference type="GO" id="GO:0015031">
    <property type="term" value="P:protein transport"/>
    <property type="evidence" value="ECO:0007669"/>
    <property type="project" value="UniProtKB-KW"/>
</dbReference>
<keyword evidence="4" id="KW-1185">Reference proteome</keyword>
<evidence type="ECO:0000256" key="3">
    <source>
        <dbReference type="ARBA" id="ARBA00022927"/>
    </source>
</evidence>
<protein>
    <submittedName>
        <fullName evidence="5">Uncharacterized protein</fullName>
    </submittedName>
</protein>
<organism evidence="4 5">
    <name type="scientific">Panagrolaimus davidi</name>
    <dbReference type="NCBI Taxonomy" id="227884"/>
    <lineage>
        <taxon>Eukaryota</taxon>
        <taxon>Metazoa</taxon>
        <taxon>Ecdysozoa</taxon>
        <taxon>Nematoda</taxon>
        <taxon>Chromadorea</taxon>
        <taxon>Rhabditida</taxon>
        <taxon>Tylenchina</taxon>
        <taxon>Panagrolaimomorpha</taxon>
        <taxon>Panagrolaimoidea</taxon>
        <taxon>Panagrolaimidae</taxon>
        <taxon>Panagrolaimus</taxon>
    </lineage>
</organism>
<comment type="similarity">
    <text evidence="1">Belongs to the importin alpha family.</text>
</comment>
<keyword evidence="3" id="KW-0653">Protein transport</keyword>
<dbReference type="WBParaSite" id="PDA_v2.g3948.t1">
    <property type="protein sequence ID" value="PDA_v2.g3948.t1"/>
    <property type="gene ID" value="PDA_v2.g3948"/>
</dbReference>
<evidence type="ECO:0000313" key="5">
    <source>
        <dbReference type="WBParaSite" id="PDA_v2.g3948.t1"/>
    </source>
</evidence>
<dbReference type="PANTHER" id="PTHR23316">
    <property type="entry name" value="IMPORTIN ALPHA"/>
    <property type="match status" value="1"/>
</dbReference>